<gene>
    <name evidence="1" type="ordered locus">Deima_1864</name>
</gene>
<dbReference type="STRING" id="709986.Deima_1864"/>
<dbReference type="Proteomes" id="UP000008635">
    <property type="component" value="Chromosome"/>
</dbReference>
<dbReference type="KEGG" id="dmr:Deima_1864"/>
<reference evidence="1 2" key="1">
    <citation type="journal article" date="2011" name="Stand. Genomic Sci.">
        <title>Complete genome sequence of Deinococcus maricopensis type strain (LB-34).</title>
        <authorList>
            <person name="Pukall R."/>
            <person name="Zeytun A."/>
            <person name="Lucas S."/>
            <person name="Lapidus A."/>
            <person name="Hammon N."/>
            <person name="Deshpande S."/>
            <person name="Nolan M."/>
            <person name="Cheng J.F."/>
            <person name="Pitluck S."/>
            <person name="Liolios K."/>
            <person name="Pagani I."/>
            <person name="Mikhailova N."/>
            <person name="Ivanova N."/>
            <person name="Mavromatis K."/>
            <person name="Pati A."/>
            <person name="Tapia R."/>
            <person name="Han C."/>
            <person name="Goodwin L."/>
            <person name="Chen A."/>
            <person name="Palaniappan K."/>
            <person name="Land M."/>
            <person name="Hauser L."/>
            <person name="Chang Y.J."/>
            <person name="Jeffries C.D."/>
            <person name="Brambilla E.M."/>
            <person name="Rohde M."/>
            <person name="Goker M."/>
            <person name="Detter J.C."/>
            <person name="Woyke T."/>
            <person name="Bristow J."/>
            <person name="Eisen J.A."/>
            <person name="Markowitz V."/>
            <person name="Hugenholtz P."/>
            <person name="Kyrpides N.C."/>
            <person name="Klenk H.P."/>
        </authorList>
    </citation>
    <scope>NUCLEOTIDE SEQUENCE [LARGE SCALE GENOMIC DNA]</scope>
    <source>
        <strain evidence="2">DSM 21211 / LMG 22137 / NRRL B-23946 / LB-34</strain>
    </source>
</reference>
<name>E8U8X2_DEIML</name>
<dbReference type="AlphaFoldDB" id="E8U8X2"/>
<dbReference type="EMBL" id="CP002454">
    <property type="protein sequence ID" value="ADV67511.1"/>
    <property type="molecule type" value="Genomic_DNA"/>
</dbReference>
<sequence>MHLTTVPLHGGALDAYRAACTALRVKALVIELSPALPVQPMTCLRVTGSFADAMAEAARVRDLLAAQGFPTTRVKVEAAPWNPGVPVTDAQGMAEPPGRYFEYHARLTLPDGADLSGLREACAQHRAHVSRNPLKVREDGLQERFVTLRAYGVGREAVEARAAELEGALRRAGWTVASTVLEYCVHDDHLALDGGWGQP</sequence>
<dbReference type="HOGENOM" id="CLU_100232_0_0_0"/>
<protein>
    <recommendedName>
        <fullName evidence="3">Ankyrin</fullName>
    </recommendedName>
</protein>
<evidence type="ECO:0000313" key="2">
    <source>
        <dbReference type="Proteomes" id="UP000008635"/>
    </source>
</evidence>
<accession>E8U8X2</accession>
<reference evidence="2" key="2">
    <citation type="submission" date="2011-01" db="EMBL/GenBank/DDBJ databases">
        <title>The complete genome of Deinococcus maricopensis DSM 21211.</title>
        <authorList>
            <consortium name="US DOE Joint Genome Institute (JGI-PGF)"/>
            <person name="Lucas S."/>
            <person name="Copeland A."/>
            <person name="Lapidus A."/>
            <person name="Goodwin L."/>
            <person name="Pitluck S."/>
            <person name="Kyrpides N."/>
            <person name="Mavromatis K."/>
            <person name="Pagani I."/>
            <person name="Ivanova N."/>
            <person name="Ovchinnikova G."/>
            <person name="Zeytun A."/>
            <person name="Detter J.C."/>
            <person name="Han C."/>
            <person name="Land M."/>
            <person name="Hauser L."/>
            <person name="Markowitz V."/>
            <person name="Cheng J.-F."/>
            <person name="Hugenholtz P."/>
            <person name="Woyke T."/>
            <person name="Wu D."/>
            <person name="Pukall R."/>
            <person name="Gehrich-Schroeter G."/>
            <person name="Brambilla E."/>
            <person name="Klenk H.-P."/>
            <person name="Eisen J.A."/>
        </authorList>
    </citation>
    <scope>NUCLEOTIDE SEQUENCE [LARGE SCALE GENOMIC DNA]</scope>
    <source>
        <strain evidence="2">DSM 21211 / LMG 22137 / NRRL B-23946 / LB-34</strain>
    </source>
</reference>
<dbReference type="eggNOG" id="ENOG5032TK2">
    <property type="taxonomic scope" value="Bacteria"/>
</dbReference>
<keyword evidence="2" id="KW-1185">Reference proteome</keyword>
<evidence type="ECO:0000313" key="1">
    <source>
        <dbReference type="EMBL" id="ADV67511.1"/>
    </source>
</evidence>
<proteinExistence type="predicted"/>
<organism evidence="1 2">
    <name type="scientific">Deinococcus maricopensis (strain DSM 21211 / LMG 22137 / NRRL B-23946 / LB-34)</name>
    <dbReference type="NCBI Taxonomy" id="709986"/>
    <lineage>
        <taxon>Bacteria</taxon>
        <taxon>Thermotogati</taxon>
        <taxon>Deinococcota</taxon>
        <taxon>Deinococci</taxon>
        <taxon>Deinococcales</taxon>
        <taxon>Deinococcaceae</taxon>
        <taxon>Deinococcus</taxon>
    </lineage>
</organism>
<dbReference type="RefSeq" id="WP_013557016.1">
    <property type="nucleotide sequence ID" value="NC_014958.1"/>
</dbReference>
<evidence type="ECO:0008006" key="3">
    <source>
        <dbReference type="Google" id="ProtNLM"/>
    </source>
</evidence>